<sequence length="221" mass="24983">MSSNNSQKARTLIMDHNLQSLSLALAKHERNGVLYESSLPVLPTNFRKQNFNHINEKIRNNFDQQDMEKKGILHPTKTGDCFEQITFEDMERLFSQISSKDDVVRKSALATLFQKGIRWVKQSHYLLTDDTCTVTDANCKNTQNLTESYHSAVNSVHCISSKCGFGNNGCKKFTCVVEYFLASILRLSVCCPFGDVKSTCGEILKDLKVGYCAPVYDITFL</sequence>
<evidence type="ECO:0000313" key="2">
    <source>
        <dbReference type="Proteomes" id="UP001642483"/>
    </source>
</evidence>
<gene>
    <name evidence="1" type="ORF">CVLEPA_LOCUS13290</name>
</gene>
<keyword evidence="2" id="KW-1185">Reference proteome</keyword>
<dbReference type="Proteomes" id="UP001642483">
    <property type="component" value="Unassembled WGS sequence"/>
</dbReference>
<name>A0ABP0FSN9_CLALP</name>
<organism evidence="1 2">
    <name type="scientific">Clavelina lepadiformis</name>
    <name type="common">Light-bulb sea squirt</name>
    <name type="synonym">Ascidia lepadiformis</name>
    <dbReference type="NCBI Taxonomy" id="159417"/>
    <lineage>
        <taxon>Eukaryota</taxon>
        <taxon>Metazoa</taxon>
        <taxon>Chordata</taxon>
        <taxon>Tunicata</taxon>
        <taxon>Ascidiacea</taxon>
        <taxon>Aplousobranchia</taxon>
        <taxon>Clavelinidae</taxon>
        <taxon>Clavelina</taxon>
    </lineage>
</organism>
<proteinExistence type="predicted"/>
<comment type="caution">
    <text evidence="1">The sequence shown here is derived from an EMBL/GenBank/DDBJ whole genome shotgun (WGS) entry which is preliminary data.</text>
</comment>
<accession>A0ABP0FSN9</accession>
<evidence type="ECO:0000313" key="1">
    <source>
        <dbReference type="EMBL" id="CAK8682637.1"/>
    </source>
</evidence>
<dbReference type="EMBL" id="CAWYQH010000096">
    <property type="protein sequence ID" value="CAK8682637.1"/>
    <property type="molecule type" value="Genomic_DNA"/>
</dbReference>
<reference evidence="1 2" key="1">
    <citation type="submission" date="2024-02" db="EMBL/GenBank/DDBJ databases">
        <authorList>
            <person name="Daric V."/>
            <person name="Darras S."/>
        </authorList>
    </citation>
    <scope>NUCLEOTIDE SEQUENCE [LARGE SCALE GENOMIC DNA]</scope>
</reference>
<protein>
    <submittedName>
        <fullName evidence="1">Uncharacterized protein</fullName>
    </submittedName>
</protein>